<evidence type="ECO:0008006" key="3">
    <source>
        <dbReference type="Google" id="ProtNLM"/>
    </source>
</evidence>
<organism evidence="1 2">
    <name type="scientific">Candidatus Desulfacyla euxinica</name>
    <dbReference type="NCBI Taxonomy" id="2841693"/>
    <lineage>
        <taxon>Bacteria</taxon>
        <taxon>Deltaproteobacteria</taxon>
        <taxon>Candidatus Desulfacyla</taxon>
    </lineage>
</organism>
<name>A0A8J6N0R2_9DELT</name>
<dbReference type="AlphaFoldDB" id="A0A8J6N0R2"/>
<protein>
    <recommendedName>
        <fullName evidence="3">Terminase small subunit</fullName>
    </recommendedName>
</protein>
<accession>A0A8J6N0R2</accession>
<evidence type="ECO:0000313" key="2">
    <source>
        <dbReference type="Proteomes" id="UP000650524"/>
    </source>
</evidence>
<proteinExistence type="predicted"/>
<reference evidence="1 2" key="1">
    <citation type="submission" date="2020-08" db="EMBL/GenBank/DDBJ databases">
        <title>Bridging the membrane lipid divide: bacteria of the FCB group superphylum have the potential to synthesize archaeal ether lipids.</title>
        <authorList>
            <person name="Villanueva L."/>
            <person name="Von Meijenfeldt F.A.B."/>
            <person name="Westbye A.B."/>
            <person name="Yadav S."/>
            <person name="Hopmans E.C."/>
            <person name="Dutilh B.E."/>
            <person name="Sinninghe Damste J.S."/>
        </authorList>
    </citation>
    <scope>NUCLEOTIDE SEQUENCE [LARGE SCALE GENOMIC DNA]</scope>
    <source>
        <strain evidence="1">NIOZ-UU27</strain>
    </source>
</reference>
<gene>
    <name evidence="1" type="ORF">H8E19_07440</name>
</gene>
<evidence type="ECO:0000313" key="1">
    <source>
        <dbReference type="EMBL" id="MBC8177224.1"/>
    </source>
</evidence>
<dbReference type="EMBL" id="JACNJD010000198">
    <property type="protein sequence ID" value="MBC8177224.1"/>
    <property type="molecule type" value="Genomic_DNA"/>
</dbReference>
<sequence length="190" mass="21140">MTKSSKKSNDITEIVESNLVDEVVTNVISHKKGSKRDAFYLYWILGLPPLSCAKLAGYTKEYGYKLVQQFNNNPEVRQRVEKITSTMPEKYRAICRLRLAEVADIEGRVLGEMRDNPELAARNAGFLKQIKQTSGVLADDVPKRPVINVGQLSICQNIVAENLAGGDPLQFMDAIDGEVTHVLTEGEEES</sequence>
<dbReference type="Proteomes" id="UP000650524">
    <property type="component" value="Unassembled WGS sequence"/>
</dbReference>
<comment type="caution">
    <text evidence="1">The sequence shown here is derived from an EMBL/GenBank/DDBJ whole genome shotgun (WGS) entry which is preliminary data.</text>
</comment>